<evidence type="ECO:0000313" key="1">
    <source>
        <dbReference type="EMBL" id="VDN33096.1"/>
    </source>
</evidence>
<organism evidence="3">
    <name type="scientific">Gongylonema pulchrum</name>
    <dbReference type="NCBI Taxonomy" id="637853"/>
    <lineage>
        <taxon>Eukaryota</taxon>
        <taxon>Metazoa</taxon>
        <taxon>Ecdysozoa</taxon>
        <taxon>Nematoda</taxon>
        <taxon>Chromadorea</taxon>
        <taxon>Rhabditida</taxon>
        <taxon>Spirurina</taxon>
        <taxon>Spiruromorpha</taxon>
        <taxon>Spiruroidea</taxon>
        <taxon>Gongylonematidae</taxon>
        <taxon>Gongylonema</taxon>
    </lineage>
</organism>
<reference evidence="3" key="1">
    <citation type="submission" date="2016-06" db="UniProtKB">
        <authorList>
            <consortium name="WormBaseParasite"/>
        </authorList>
    </citation>
    <scope>IDENTIFICATION</scope>
</reference>
<gene>
    <name evidence="1" type="ORF">GPUH_LOCUS19074</name>
</gene>
<sequence length="80" mass="8632">MIVHVIQIMVQIMDAQQSYAVKESMEGAFDGSDMQRTLCPTAEFTQVSLAPLCRQVKNAMKCAAIVSADSTISPVIKAAL</sequence>
<keyword evidence="2" id="KW-1185">Reference proteome</keyword>
<dbReference type="EMBL" id="UYRT01087866">
    <property type="protein sequence ID" value="VDN33096.1"/>
    <property type="molecule type" value="Genomic_DNA"/>
</dbReference>
<dbReference type="Proteomes" id="UP000271098">
    <property type="component" value="Unassembled WGS sequence"/>
</dbReference>
<evidence type="ECO:0000313" key="2">
    <source>
        <dbReference type="Proteomes" id="UP000271098"/>
    </source>
</evidence>
<dbReference type="AlphaFoldDB" id="A0A183EDN4"/>
<reference evidence="1 2" key="2">
    <citation type="submission" date="2018-11" db="EMBL/GenBank/DDBJ databases">
        <authorList>
            <consortium name="Pathogen Informatics"/>
        </authorList>
    </citation>
    <scope>NUCLEOTIDE SEQUENCE [LARGE SCALE GENOMIC DNA]</scope>
</reference>
<proteinExistence type="predicted"/>
<accession>A0A183EDN4</accession>
<protein>
    <submittedName>
        <fullName evidence="3">Secreted protein</fullName>
    </submittedName>
</protein>
<name>A0A183EDN4_9BILA</name>
<evidence type="ECO:0000313" key="3">
    <source>
        <dbReference type="WBParaSite" id="GPUH_0001910001-mRNA-1"/>
    </source>
</evidence>
<dbReference type="WBParaSite" id="GPUH_0001910001-mRNA-1">
    <property type="protein sequence ID" value="GPUH_0001910001-mRNA-1"/>
    <property type="gene ID" value="GPUH_0001910001"/>
</dbReference>